<accession>A0A259U153</accession>
<comment type="caution">
    <text evidence="1">The sequence shown here is derived from an EMBL/GenBank/DDBJ whole genome shotgun (WGS) entry which is preliminary data.</text>
</comment>
<evidence type="ECO:0000313" key="1">
    <source>
        <dbReference type="EMBL" id="OZC03554.1"/>
    </source>
</evidence>
<proteinExistence type="predicted"/>
<keyword evidence="2" id="KW-1185">Reference proteome</keyword>
<protein>
    <submittedName>
        <fullName evidence="1">Uncharacterized protein</fullName>
    </submittedName>
</protein>
<dbReference type="Proteomes" id="UP000216446">
    <property type="component" value="Unassembled WGS sequence"/>
</dbReference>
<dbReference type="AlphaFoldDB" id="A0A259U153"/>
<dbReference type="InParanoid" id="A0A259U153"/>
<dbReference type="EMBL" id="MQWB01000001">
    <property type="protein sequence ID" value="OZC03554.1"/>
    <property type="molecule type" value="Genomic_DNA"/>
</dbReference>
<sequence length="734" mass="80579">MATSVPHPMRAASSRDDSASGGRARWAVAVVLLTLAALPTSAQPFASGDADPLGVRPEAFLIAADSTASDTLYTSADRIGVRALRPASRLSGATRPTPEADSAWTALLRDAETEPLAPAADTTENVRKRSIDLNVFGYYRLFLYGRNITEPYPNLAPFERAYGVGDGYREPMLALTIAGRPNGRSAFGTELFIFNPYDGSEDFSTNTISLNLGINFYGNFRTEAGNFGVRAGGIHWYNLSPFTIGVNQTLDRYSIFDRTPWEGVTGKQKYEGYFLTGQANPGDERFDFQAFQGLILNGAQLPGDFAFDAFWGKTQPNGGLPGAVTDPNANVPGQGDVPDYQGFAGESRVLPSFITGGRLQRSFGANSVALNSIYSYRTLDSLTTDRRQYQVHTTSFNANAGPVNVSGELGASLFESPTYDSKWGEALMVRARTPEALTRLPLDVQVYQIGRNFFNENSEISTTNNPQLRTDPRCEVVAGSGAAGGGITQVNQLEHNRRGVNVNTEWGAGPAQFKVGWGIAHELAPTTTTLTYVHRINGLAVSRIYNPFPADAVCATRFGPLARKYSVFRGAIERAQTTDVEPVTGLAQNRKYYHAVDFQGKARARVLDRSLYFFYLGSFGSANRTARAVPTDDDTYIFAQYHEFDLYYELTPGFLLAGYLGLENIRGGQFTELDPTSGNPRDQRGRGIGLGFDWTLARNAGLYLRHRWMDFEDRSFAEDTYEGQETTLELKIFF</sequence>
<reference evidence="1 2" key="1">
    <citation type="submission" date="2016-11" db="EMBL/GenBank/DDBJ databases">
        <title>Study of marine rhodopsin-containing bacteria.</title>
        <authorList>
            <person name="Yoshizawa S."/>
            <person name="Kumagai Y."/>
            <person name="Kogure K."/>
        </authorList>
    </citation>
    <scope>NUCLEOTIDE SEQUENCE [LARGE SCALE GENOMIC DNA]</scope>
    <source>
        <strain evidence="1 2">SG-29</strain>
    </source>
</reference>
<evidence type="ECO:0000313" key="2">
    <source>
        <dbReference type="Proteomes" id="UP000216446"/>
    </source>
</evidence>
<gene>
    <name evidence="1" type="ORF">BSZ36_11520</name>
</gene>
<organism evidence="1 2">
    <name type="scientific">Rubricoccus marinus</name>
    <dbReference type="NCBI Taxonomy" id="716817"/>
    <lineage>
        <taxon>Bacteria</taxon>
        <taxon>Pseudomonadati</taxon>
        <taxon>Rhodothermota</taxon>
        <taxon>Rhodothermia</taxon>
        <taxon>Rhodothermales</taxon>
        <taxon>Rubricoccaceae</taxon>
        <taxon>Rubricoccus</taxon>
    </lineage>
</organism>
<name>A0A259U153_9BACT</name>